<dbReference type="CDD" id="cd23509">
    <property type="entry name" value="Gnk2-like"/>
    <property type="match status" value="2"/>
</dbReference>
<dbReference type="SUPFAM" id="SSF56112">
    <property type="entry name" value="Protein kinase-like (PK-like)"/>
    <property type="match status" value="1"/>
</dbReference>
<reference evidence="6 7" key="1">
    <citation type="submission" date="2019-06" db="EMBL/GenBank/DDBJ databases">
        <title>A chromosomal-level reference genome of Carpinus fangiana (Coryloideae, Betulaceae).</title>
        <authorList>
            <person name="Yang X."/>
            <person name="Wang Z."/>
            <person name="Zhang L."/>
            <person name="Hao G."/>
            <person name="Liu J."/>
            <person name="Yang Y."/>
        </authorList>
    </citation>
    <scope>NUCLEOTIDE SEQUENCE [LARGE SCALE GENOMIC DNA]</scope>
    <source>
        <strain evidence="6">Cfa_2016G</strain>
        <tissue evidence="6">Leaf</tissue>
    </source>
</reference>
<feature type="signal peptide" evidence="4">
    <location>
        <begin position="1"/>
        <end position="39"/>
    </location>
</feature>
<accession>A0A5N6RHZ1</accession>
<feature type="domain" description="Gnk2-homologous" evidence="5">
    <location>
        <begin position="51"/>
        <end position="150"/>
    </location>
</feature>
<dbReference type="AlphaFoldDB" id="A0A5N6RHZ1"/>
<keyword evidence="7" id="KW-1185">Reference proteome</keyword>
<evidence type="ECO:0000256" key="1">
    <source>
        <dbReference type="ARBA" id="ARBA00022729"/>
    </source>
</evidence>
<evidence type="ECO:0000259" key="5">
    <source>
        <dbReference type="PROSITE" id="PS51473"/>
    </source>
</evidence>
<dbReference type="Proteomes" id="UP000327013">
    <property type="component" value="Chromosome 6"/>
</dbReference>
<keyword evidence="3" id="KW-1133">Transmembrane helix</keyword>
<evidence type="ECO:0000256" key="2">
    <source>
        <dbReference type="ARBA" id="ARBA00022737"/>
    </source>
</evidence>
<keyword evidence="3" id="KW-0812">Transmembrane</keyword>
<evidence type="ECO:0000256" key="4">
    <source>
        <dbReference type="SAM" id="SignalP"/>
    </source>
</evidence>
<dbReference type="PANTHER" id="PTHR32099:SF105">
    <property type="entry name" value="CYSTEINE-RICH REPEAT SECRETORY PROTEIN 1"/>
    <property type="match status" value="1"/>
</dbReference>
<keyword evidence="2" id="KW-0677">Repeat</keyword>
<dbReference type="PROSITE" id="PS51473">
    <property type="entry name" value="GNK2"/>
    <property type="match status" value="2"/>
</dbReference>
<dbReference type="InterPro" id="IPR038408">
    <property type="entry name" value="GNK2_sf"/>
</dbReference>
<gene>
    <name evidence="6" type="ORF">FH972_016424</name>
</gene>
<keyword evidence="1 4" id="KW-0732">Signal</keyword>
<feature type="chain" id="PRO_5024304817" description="Gnk2-homologous domain-containing protein" evidence="4">
    <location>
        <begin position="40"/>
        <end position="439"/>
    </location>
</feature>
<keyword evidence="3" id="KW-0472">Membrane</keyword>
<evidence type="ECO:0000313" key="6">
    <source>
        <dbReference type="EMBL" id="KAE8077906.1"/>
    </source>
</evidence>
<name>A0A5N6RHZ1_9ROSI</name>
<dbReference type="InterPro" id="IPR002902">
    <property type="entry name" value="GNK2"/>
</dbReference>
<feature type="transmembrane region" description="Helical" evidence="3">
    <location>
        <begin position="296"/>
        <end position="317"/>
    </location>
</feature>
<dbReference type="PANTHER" id="PTHR32099">
    <property type="entry name" value="CYSTEINE-RICH REPEAT SECRETORY PROTEIN"/>
    <property type="match status" value="1"/>
</dbReference>
<evidence type="ECO:0000313" key="7">
    <source>
        <dbReference type="Proteomes" id="UP000327013"/>
    </source>
</evidence>
<protein>
    <recommendedName>
        <fullName evidence="5">Gnk2-homologous domain-containing protein</fullName>
    </recommendedName>
</protein>
<proteinExistence type="predicted"/>
<dbReference type="Gene3D" id="3.30.430.20">
    <property type="entry name" value="Gnk2 domain, C-X8-C-X2-C motif"/>
    <property type="match status" value="2"/>
</dbReference>
<dbReference type="OrthoDB" id="688481at2759"/>
<organism evidence="6 7">
    <name type="scientific">Carpinus fangiana</name>
    <dbReference type="NCBI Taxonomy" id="176857"/>
    <lineage>
        <taxon>Eukaryota</taxon>
        <taxon>Viridiplantae</taxon>
        <taxon>Streptophyta</taxon>
        <taxon>Embryophyta</taxon>
        <taxon>Tracheophyta</taxon>
        <taxon>Spermatophyta</taxon>
        <taxon>Magnoliopsida</taxon>
        <taxon>eudicotyledons</taxon>
        <taxon>Gunneridae</taxon>
        <taxon>Pentapetalae</taxon>
        <taxon>rosids</taxon>
        <taxon>fabids</taxon>
        <taxon>Fagales</taxon>
        <taxon>Betulaceae</taxon>
        <taxon>Carpinus</taxon>
    </lineage>
</organism>
<evidence type="ECO:0000256" key="3">
    <source>
        <dbReference type="SAM" id="Phobius"/>
    </source>
</evidence>
<dbReference type="FunFam" id="3.30.430.20:FF:000002">
    <property type="entry name" value="Cysteine-rich receptor-like protein kinase 10"/>
    <property type="match status" value="1"/>
</dbReference>
<dbReference type="Gene3D" id="1.10.510.10">
    <property type="entry name" value="Transferase(Phosphotransferase) domain 1"/>
    <property type="match status" value="1"/>
</dbReference>
<dbReference type="Pfam" id="PF01657">
    <property type="entry name" value="Stress-antifung"/>
    <property type="match status" value="2"/>
</dbReference>
<feature type="domain" description="Gnk2-homologous" evidence="5">
    <location>
        <begin position="162"/>
        <end position="270"/>
    </location>
</feature>
<dbReference type="InterPro" id="IPR011009">
    <property type="entry name" value="Kinase-like_dom_sf"/>
</dbReference>
<dbReference type="EMBL" id="CM017326">
    <property type="protein sequence ID" value="KAE8077906.1"/>
    <property type="molecule type" value="Genomic_DNA"/>
</dbReference>
<sequence>MEYWKRLERVINCPKMPSFKFLIFLSSLLVISLLSLSSGNETAPTYIESAPAYKFHYCSGINFPANSTYQSNLDLVLSSLSSNATHVTGFFNASAGVFKGIFLCRGDVNATFCQDCVAKGAKEILNLCTLQTGAIVWYDKCLVRYSDDSIFATLNELPDKNIGSPWIVPEAEKVRFNELLGRTMDSLATQLASNSLTGKKFATEEVEFNSSLLSLRKLYSLVQCTPDLTVSDCSTCIRAAILQLPTCCDGKQGGWVLRPSCTLRYELYRFYNSTAASEPAFPPLAPGGSKTSLMKIVAIVIPIAFSVVLFFIAYCFLRRRARKKCNTLSEENELDEDLLSYAWKQWRSGTPMELLDPTVRHSCSRNEVTRCIQMGLLCVQEDPANRPTMASMVLMLNSYSVTLPSPMQPPFLDRSREKPNKAVELESFDEASVTEVYPR</sequence>